<dbReference type="InterPro" id="IPR007855">
    <property type="entry name" value="RDRP"/>
</dbReference>
<feature type="compositionally biased region" description="Basic and acidic residues" evidence="2">
    <location>
        <begin position="213"/>
        <end position="225"/>
    </location>
</feature>
<dbReference type="RefSeq" id="XP_021867620.1">
    <property type="nucleotide sequence ID" value="XM_022018783.1"/>
</dbReference>
<gene>
    <name evidence="4" type="ORF">BD324DRAFT_654290</name>
</gene>
<comment type="similarity">
    <text evidence="1">Belongs to the RdRP family.</text>
</comment>
<protein>
    <recommendedName>
        <fullName evidence="1">RNA-dependent RNA polymerase</fullName>
        <ecNumber evidence="1">2.7.7.48</ecNumber>
    </recommendedName>
</protein>
<feature type="region of interest" description="Disordered" evidence="2">
    <location>
        <begin position="770"/>
        <end position="793"/>
    </location>
</feature>
<dbReference type="STRING" id="4999.A0A1Y1U811"/>
<reference evidence="4 5" key="1">
    <citation type="submission" date="2017-03" db="EMBL/GenBank/DDBJ databases">
        <title>Widespread Adenine N6-methylation of Active Genes in Fungi.</title>
        <authorList>
            <consortium name="DOE Joint Genome Institute"/>
            <person name="Mondo S.J."/>
            <person name="Dannebaum R.O."/>
            <person name="Kuo R.C."/>
            <person name="Louie K.B."/>
            <person name="Bewick A.J."/>
            <person name="Labutti K."/>
            <person name="Haridas S."/>
            <person name="Kuo A."/>
            <person name="Salamov A."/>
            <person name="Ahrendt S.R."/>
            <person name="Lau R."/>
            <person name="Bowen B.P."/>
            <person name="Lipzen A."/>
            <person name="Sullivan W."/>
            <person name="Andreopoulos W.B."/>
            <person name="Clum A."/>
            <person name="Lindquist E."/>
            <person name="Daum C."/>
            <person name="Northen T.R."/>
            <person name="Ramamoorthy G."/>
            <person name="Schmitz R.J."/>
            <person name="Gryganskyi A."/>
            <person name="Culley D."/>
            <person name="Magnuson J."/>
            <person name="James T.Y."/>
            <person name="O'Malley M.A."/>
            <person name="Stajich J.E."/>
            <person name="Spatafora J.W."/>
            <person name="Visel A."/>
            <person name="Grigoriev I.V."/>
        </authorList>
    </citation>
    <scope>NUCLEOTIDE SEQUENCE [LARGE SCALE GENOMIC DNA]</scope>
    <source>
        <strain evidence="4 5">NRRL Y-17943</strain>
    </source>
</reference>
<evidence type="ECO:0000313" key="4">
    <source>
        <dbReference type="EMBL" id="ORX33255.1"/>
    </source>
</evidence>
<name>A0A1Y1U811_9TREE</name>
<keyword evidence="5" id="KW-1185">Reference proteome</keyword>
<evidence type="ECO:0000259" key="3">
    <source>
        <dbReference type="Pfam" id="PF05183"/>
    </source>
</evidence>
<organism evidence="4 5">
    <name type="scientific">Kockovaella imperatae</name>
    <dbReference type="NCBI Taxonomy" id="4999"/>
    <lineage>
        <taxon>Eukaryota</taxon>
        <taxon>Fungi</taxon>
        <taxon>Dikarya</taxon>
        <taxon>Basidiomycota</taxon>
        <taxon>Agaricomycotina</taxon>
        <taxon>Tremellomycetes</taxon>
        <taxon>Tremellales</taxon>
        <taxon>Cuniculitremaceae</taxon>
        <taxon>Kockovaella</taxon>
    </lineage>
</organism>
<dbReference type="GeneID" id="33560592"/>
<dbReference type="Proteomes" id="UP000193218">
    <property type="component" value="Unassembled WGS sequence"/>
</dbReference>
<dbReference type="EMBL" id="NBSH01000030">
    <property type="protein sequence ID" value="ORX33255.1"/>
    <property type="molecule type" value="Genomic_DNA"/>
</dbReference>
<accession>A0A1Y1U811</accession>
<proteinExistence type="inferred from homology"/>
<comment type="catalytic activity">
    <reaction evidence="1">
        <text>RNA(n) + a ribonucleoside 5'-triphosphate = RNA(n+1) + diphosphate</text>
        <dbReference type="Rhea" id="RHEA:21248"/>
        <dbReference type="Rhea" id="RHEA-COMP:14527"/>
        <dbReference type="Rhea" id="RHEA-COMP:17342"/>
        <dbReference type="ChEBI" id="CHEBI:33019"/>
        <dbReference type="ChEBI" id="CHEBI:61557"/>
        <dbReference type="ChEBI" id="CHEBI:140395"/>
        <dbReference type="EC" id="2.7.7.48"/>
    </reaction>
</comment>
<evidence type="ECO:0000256" key="2">
    <source>
        <dbReference type="SAM" id="MobiDB-lite"/>
    </source>
</evidence>
<dbReference type="PANTHER" id="PTHR23079">
    <property type="entry name" value="RNA-DEPENDENT RNA POLYMERASE"/>
    <property type="match status" value="1"/>
</dbReference>
<comment type="caution">
    <text evidence="4">The sequence shown here is derived from an EMBL/GenBank/DDBJ whole genome shotgun (WGS) entry which is preliminary data.</text>
</comment>
<keyword evidence="1" id="KW-0808">Transferase</keyword>
<dbReference type="Pfam" id="PF05183">
    <property type="entry name" value="RdRP"/>
    <property type="match status" value="1"/>
</dbReference>
<evidence type="ECO:0000313" key="5">
    <source>
        <dbReference type="Proteomes" id="UP000193218"/>
    </source>
</evidence>
<feature type="region of interest" description="Disordered" evidence="2">
    <location>
        <begin position="209"/>
        <end position="240"/>
    </location>
</feature>
<dbReference type="InParanoid" id="A0A1Y1U811"/>
<dbReference type="GO" id="GO:0003723">
    <property type="term" value="F:RNA binding"/>
    <property type="evidence" value="ECO:0007669"/>
    <property type="project" value="UniProtKB-KW"/>
</dbReference>
<dbReference type="EC" id="2.7.7.48" evidence="1"/>
<dbReference type="InterPro" id="IPR057596">
    <property type="entry name" value="RDRP_core"/>
</dbReference>
<sequence length="891" mass="98837">MTESWNIKDYNVDIQHAYTLLSTSANLGPLSVGPHFKVLESQIPQTVHEFITRFPEVFPLVVAEIIDNVSRPSTPSVAPSRKSALRPIVDPKIKVAAILQSRLQTCQEEEEMALRKVMDMSMDEEDGTDKEDFRECLGPRRANSMSGWDDVGDDYESLPPSSWASASLQSQIPAFNRRQHETEDQSAVCNECGTNLSGSLVALLAEQTSKTSVGEERTTPRKRISDVSPGNFSAKQKKSNHEDLYPGKDVVLRESMVKALAASRYWNDPSMLMSDVVRSGYFKRKISLSAEAIIIMNHNGVATSSILALAQQSLDDLQAAFDPASADGETREATLNRLIASCRAKGGAGTQVKQRQCSATGRSMKIGGLVHRHGDDAIVERDNGDLVKEREQRDIDPVSGQPGTLAESLMRALQSGFDPLESYYTANKLYRLVSILSQSIWKSISIPINRSLSAFIVPDPFGILGPDEIHFYFPDEPIRDSDSLAPVIHLSGPVLAYRSPCKLPTDVRKFTAVRKEELLHLRNSSVLGGGDHDGDTLNVIWEPSLVQSFVNADLSVLDAPDDFESENFDKEVLQVEAVASGVQSVDEMIMNHQVFLLVALKDDKSTGSYSSLHTNAIYLNGPDHPDTVRLARIFCLVLDARKSGLCIKHKVKANDQRKYGGVVAWRTYCKDLGSSHNEREILRPNQLGPFVIDELIDALKNKRNMLLTCFPNPLTKLSTSVSDYQAFSRPITTCNESPLMSVRGRQQLKDLERHCSACYIIRTTITSTREQDMDPPRLANRSNPRITDGKHEQEQRNAELLMLTQIRVLASIWRDGFTLADAAWIPNAANGDGRGLQELKVACGSNCESRYQKQEFVFEMDFETACRLKACAAGISSTVLSSVLENMKPRQ</sequence>
<dbReference type="GO" id="GO:0030422">
    <property type="term" value="P:siRNA processing"/>
    <property type="evidence" value="ECO:0007669"/>
    <property type="project" value="TreeGrafter"/>
</dbReference>
<keyword evidence="1" id="KW-0694">RNA-binding</keyword>
<evidence type="ECO:0000256" key="1">
    <source>
        <dbReference type="RuleBase" id="RU363098"/>
    </source>
</evidence>
<dbReference type="AlphaFoldDB" id="A0A1Y1U811"/>
<dbReference type="OrthoDB" id="10055769at2759"/>
<feature type="domain" description="RDRP core" evidence="3">
    <location>
        <begin position="246"/>
        <end position="654"/>
    </location>
</feature>
<dbReference type="GO" id="GO:0003968">
    <property type="term" value="F:RNA-directed RNA polymerase activity"/>
    <property type="evidence" value="ECO:0007669"/>
    <property type="project" value="UniProtKB-KW"/>
</dbReference>
<dbReference type="PANTHER" id="PTHR23079:SF14">
    <property type="entry name" value="RNA-DEPENDENT RNA POLYMERASE"/>
    <property type="match status" value="1"/>
</dbReference>
<keyword evidence="1" id="KW-0548">Nucleotidyltransferase</keyword>
<keyword evidence="1" id="KW-0696">RNA-directed RNA polymerase</keyword>
<dbReference type="GO" id="GO:0031380">
    <property type="term" value="C:nuclear RNA-directed RNA polymerase complex"/>
    <property type="evidence" value="ECO:0007669"/>
    <property type="project" value="TreeGrafter"/>
</dbReference>